<keyword evidence="2" id="KW-1185">Reference proteome</keyword>
<sequence length="72" mass="8387">MNTIKLSQPNTIGYRTATSLSEEKRFTTMAIINTGLRLWAKVCVYLKCPPNLFDLALRIKKIKQNKKFWLRA</sequence>
<evidence type="ECO:0000313" key="1">
    <source>
        <dbReference type="EMBL" id="GAA0879037.1"/>
    </source>
</evidence>
<dbReference type="Proteomes" id="UP001500469">
    <property type="component" value="Unassembled WGS sequence"/>
</dbReference>
<proteinExistence type="predicted"/>
<organism evidence="1 2">
    <name type="scientific">Algoriphagus jejuensis</name>
    <dbReference type="NCBI Taxonomy" id="419934"/>
    <lineage>
        <taxon>Bacteria</taxon>
        <taxon>Pseudomonadati</taxon>
        <taxon>Bacteroidota</taxon>
        <taxon>Cytophagia</taxon>
        <taxon>Cytophagales</taxon>
        <taxon>Cyclobacteriaceae</taxon>
        <taxon>Algoriphagus</taxon>
    </lineage>
</organism>
<dbReference type="EMBL" id="BAAAFI010000009">
    <property type="protein sequence ID" value="GAA0879037.1"/>
    <property type="molecule type" value="Genomic_DNA"/>
</dbReference>
<gene>
    <name evidence="1" type="ORF">GCM10009119_20050</name>
</gene>
<comment type="caution">
    <text evidence="1">The sequence shown here is derived from an EMBL/GenBank/DDBJ whole genome shotgun (WGS) entry which is preliminary data.</text>
</comment>
<name>A0ABP3YD37_9BACT</name>
<accession>A0ABP3YD37</accession>
<protein>
    <submittedName>
        <fullName evidence="1">Uncharacterized protein</fullName>
    </submittedName>
</protein>
<reference evidence="2" key="1">
    <citation type="journal article" date="2019" name="Int. J. Syst. Evol. Microbiol.">
        <title>The Global Catalogue of Microorganisms (GCM) 10K type strain sequencing project: providing services to taxonomists for standard genome sequencing and annotation.</title>
        <authorList>
            <consortium name="The Broad Institute Genomics Platform"/>
            <consortium name="The Broad Institute Genome Sequencing Center for Infectious Disease"/>
            <person name="Wu L."/>
            <person name="Ma J."/>
        </authorList>
    </citation>
    <scope>NUCLEOTIDE SEQUENCE [LARGE SCALE GENOMIC DNA]</scope>
    <source>
        <strain evidence="2">JCM 16112</strain>
    </source>
</reference>
<evidence type="ECO:0000313" key="2">
    <source>
        <dbReference type="Proteomes" id="UP001500469"/>
    </source>
</evidence>